<gene>
    <name evidence="1" type="ORF">IAA93_00340</name>
</gene>
<reference evidence="1" key="2">
    <citation type="submission" date="2021-04" db="EMBL/GenBank/DDBJ databases">
        <authorList>
            <person name="Gilroy R."/>
        </authorList>
    </citation>
    <scope>NUCLEOTIDE SEQUENCE</scope>
    <source>
        <strain evidence="1">MalCec1-1739</strain>
    </source>
</reference>
<comment type="caution">
    <text evidence="1">The sequence shown here is derived from an EMBL/GenBank/DDBJ whole genome shotgun (WGS) entry which is preliminary data.</text>
</comment>
<evidence type="ECO:0000313" key="1">
    <source>
        <dbReference type="EMBL" id="HJD52166.1"/>
    </source>
</evidence>
<dbReference type="AlphaFoldDB" id="A0A9D2UH02"/>
<accession>A0A9D2UH02</accession>
<name>A0A9D2UH02_9BACT</name>
<dbReference type="EMBL" id="DWUP01000007">
    <property type="protein sequence ID" value="HJD52166.1"/>
    <property type="molecule type" value="Genomic_DNA"/>
</dbReference>
<reference evidence="1" key="1">
    <citation type="journal article" date="2021" name="PeerJ">
        <title>Extensive microbial diversity within the chicken gut microbiome revealed by metagenomics and culture.</title>
        <authorList>
            <person name="Gilroy R."/>
            <person name="Ravi A."/>
            <person name="Getino M."/>
            <person name="Pursley I."/>
            <person name="Horton D.L."/>
            <person name="Alikhan N.F."/>
            <person name="Baker D."/>
            <person name="Gharbi K."/>
            <person name="Hall N."/>
            <person name="Watson M."/>
            <person name="Adriaenssens E.M."/>
            <person name="Foster-Nyarko E."/>
            <person name="Jarju S."/>
            <person name="Secka A."/>
            <person name="Antonio M."/>
            <person name="Oren A."/>
            <person name="Chaudhuri R.R."/>
            <person name="La Ragione R."/>
            <person name="Hildebrand F."/>
            <person name="Pallen M.J."/>
        </authorList>
    </citation>
    <scope>NUCLEOTIDE SEQUENCE</scope>
    <source>
        <strain evidence="1">MalCec1-1739</strain>
    </source>
</reference>
<organism evidence="1 2">
    <name type="scientific">Candidatus Avibacteroides avistercoris</name>
    <dbReference type="NCBI Taxonomy" id="2840690"/>
    <lineage>
        <taxon>Bacteria</taxon>
        <taxon>Pseudomonadati</taxon>
        <taxon>Bacteroidota</taxon>
        <taxon>Bacteroidia</taxon>
        <taxon>Bacteroidales</taxon>
        <taxon>Bacteroidaceae</taxon>
        <taxon>Bacteroidaceae incertae sedis</taxon>
        <taxon>Candidatus Avibacteroides</taxon>
    </lineage>
</organism>
<dbReference type="Pfam" id="PF11777">
    <property type="entry name" value="DUF3316"/>
    <property type="match status" value="1"/>
</dbReference>
<sequence>MTPISIRHILTVYALLLSTLLAGAQVIDTDTVQSRYRVAATMFGIGRQKALDTYLSPFQYAGPEASFLRETMRLTRFDRRLSVQSLFRVYAAMPGRYGYDIYTGLVNWNYGMHYRLAIGDNLKLLFGGMGDLNAGFIYNPRNSNNPASAKAFIDLDASAMAIYHFRLGRYHMTARYQANMPVAGLMFSPDYGSSYYEMFYLGYRANTIKFTSLHNHLSLRQMLTLDFPLRGVTLRAGYYWEIEQSHVNHLKTHTYSHTFMLGFVRHIKLIRDRHGKPMPAAINPF</sequence>
<dbReference type="Proteomes" id="UP000787625">
    <property type="component" value="Unassembled WGS sequence"/>
</dbReference>
<proteinExistence type="predicted"/>
<protein>
    <submittedName>
        <fullName evidence="1">DUF3316 domain-containing protein</fullName>
    </submittedName>
</protein>
<evidence type="ECO:0000313" key="2">
    <source>
        <dbReference type="Proteomes" id="UP000787625"/>
    </source>
</evidence>
<dbReference type="InterPro" id="IPR016879">
    <property type="entry name" value="UCP028299"/>
</dbReference>